<feature type="transmembrane region" description="Helical" evidence="4">
    <location>
        <begin position="6"/>
        <end position="25"/>
    </location>
</feature>
<keyword evidence="4" id="KW-1133">Transmembrane helix</keyword>
<dbReference type="PROSITE" id="PS50109">
    <property type="entry name" value="HIS_KIN"/>
    <property type="match status" value="1"/>
</dbReference>
<reference evidence="6 8" key="2">
    <citation type="submission" date="2018-07" db="EMBL/GenBank/DDBJ databases">
        <title>Complete genome of the Arcobacter bivalviorum type strain LMG 26154.</title>
        <authorList>
            <person name="Miller W.G."/>
            <person name="Yee E."/>
            <person name="Bono J.L."/>
        </authorList>
    </citation>
    <scope>NUCLEOTIDE SEQUENCE [LARGE SCALE GENOMIC DNA]</scope>
    <source>
        <strain evidence="6 8">LMG 26154</strain>
    </source>
</reference>
<sequence>MYKSIVIKFVFLFIILSTAIIGFFYSNYKISIEKLLETKTNKHFLEYKAIYDKQKDIANIIFNTEINTSTILKTFEKANFADEEKKAFIRKELYELLEEKYKKLKKYNLRQLHFHLPNNESFLRMHRPSKFGDDLSSFRATVKYVNENKKYIHGFEEGRVYNGFRFVYPLKYKNRHIGSVEVSFSSLALINTIKNTYNNESYFLIRKSIVDSKVFDDEKDNYAQSPHKDFYYEKKLLNKNKPVSLTNDAEDLTQKILEGKAFSIFIKDKNLIKSFIPIQNPISKEIVSVLCICEEDTLIKNEFRNLIIISSAGVFALALIFYLFFMQKITNEKLRKTNKDLDRRIELEIKRNRKKDVSLLKQSKMASVAEMLNHIAHQWRQPLNVISTSSSGLIIHKEMESLDDETFYLLTKSIENQAKYLSRTIENFREFLNDHEESKKRIVLQNKIDETIKIIKASFDYEHIEIIKDYEKEDLYVTVNVGDLIQVILNILNNARDILIKNNEINNRKIEISIKNRRENILLCIEDNGGGVPEKFAEKVFDPYFTTKHESIGTGISLYLCYEIITNQERGKIYFKNKRDGAKFCIELPKS</sequence>
<evidence type="ECO:0000313" key="7">
    <source>
        <dbReference type="EMBL" id="RXK10858.1"/>
    </source>
</evidence>
<keyword evidence="9" id="KW-1185">Reference proteome</keyword>
<keyword evidence="6" id="KW-0808">Transferase</keyword>
<dbReference type="PRINTS" id="PR00344">
    <property type="entry name" value="BCTRLSENSOR"/>
</dbReference>
<keyword evidence="4" id="KW-0812">Transmembrane</keyword>
<keyword evidence="4" id="KW-0472">Membrane</keyword>
<evidence type="ECO:0000256" key="3">
    <source>
        <dbReference type="ARBA" id="ARBA00022553"/>
    </source>
</evidence>
<dbReference type="EC" id="2.7.13.3" evidence="2"/>
<dbReference type="Pfam" id="PF00512">
    <property type="entry name" value="HisKA"/>
    <property type="match status" value="1"/>
</dbReference>
<evidence type="ECO:0000259" key="5">
    <source>
        <dbReference type="PROSITE" id="PS50109"/>
    </source>
</evidence>
<evidence type="ECO:0000256" key="1">
    <source>
        <dbReference type="ARBA" id="ARBA00000085"/>
    </source>
</evidence>
<dbReference type="SUPFAM" id="SSF55874">
    <property type="entry name" value="ATPase domain of HSP90 chaperone/DNA topoisomerase II/histidine kinase"/>
    <property type="match status" value="1"/>
</dbReference>
<reference evidence="7 9" key="1">
    <citation type="submission" date="2017-10" db="EMBL/GenBank/DDBJ databases">
        <title>Genomics of the genus Arcobacter.</title>
        <authorList>
            <person name="Perez-Cataluna A."/>
            <person name="Figueras M.J."/>
        </authorList>
    </citation>
    <scope>NUCLEOTIDE SEQUENCE [LARGE SCALE GENOMIC DNA]</scope>
    <source>
        <strain evidence="7 9">CECT 7835</strain>
    </source>
</reference>
<dbReference type="Gene3D" id="1.10.287.130">
    <property type="match status" value="1"/>
</dbReference>
<feature type="domain" description="Histidine kinase" evidence="5">
    <location>
        <begin position="374"/>
        <end position="591"/>
    </location>
</feature>
<evidence type="ECO:0000313" key="6">
    <source>
        <dbReference type="EMBL" id="AXH11729.1"/>
    </source>
</evidence>
<dbReference type="CDD" id="cd00082">
    <property type="entry name" value="HisKA"/>
    <property type="match status" value="1"/>
</dbReference>
<feature type="transmembrane region" description="Helical" evidence="4">
    <location>
        <begin position="306"/>
        <end position="325"/>
    </location>
</feature>
<accession>A0AAX2AC23</accession>
<evidence type="ECO:0000313" key="9">
    <source>
        <dbReference type="Proteomes" id="UP000289193"/>
    </source>
</evidence>
<comment type="catalytic activity">
    <reaction evidence="1">
        <text>ATP + protein L-histidine = ADP + protein N-phospho-L-histidine.</text>
        <dbReference type="EC" id="2.7.13.3"/>
    </reaction>
</comment>
<dbReference type="InterPro" id="IPR003661">
    <property type="entry name" value="HisK_dim/P_dom"/>
</dbReference>
<dbReference type="InterPro" id="IPR036097">
    <property type="entry name" value="HisK_dim/P_sf"/>
</dbReference>
<dbReference type="GO" id="GO:0000155">
    <property type="term" value="F:phosphorelay sensor kinase activity"/>
    <property type="evidence" value="ECO:0007669"/>
    <property type="project" value="InterPro"/>
</dbReference>
<dbReference type="RefSeq" id="WP_114838593.1">
    <property type="nucleotide sequence ID" value="NZ_CP031217.1"/>
</dbReference>
<dbReference type="KEGG" id="hbv:ABIV_0716"/>
<organism evidence="7 9">
    <name type="scientific">Halarcobacter bivalviorum</name>
    <dbReference type="NCBI Taxonomy" id="663364"/>
    <lineage>
        <taxon>Bacteria</taxon>
        <taxon>Pseudomonadati</taxon>
        <taxon>Campylobacterota</taxon>
        <taxon>Epsilonproteobacteria</taxon>
        <taxon>Campylobacterales</taxon>
        <taxon>Arcobacteraceae</taxon>
        <taxon>Halarcobacter</taxon>
    </lineage>
</organism>
<dbReference type="SUPFAM" id="SSF47384">
    <property type="entry name" value="Homodimeric domain of signal transducing histidine kinase"/>
    <property type="match status" value="1"/>
</dbReference>
<dbReference type="InterPro" id="IPR029150">
    <property type="entry name" value="dCache_3"/>
</dbReference>
<dbReference type="InterPro" id="IPR004358">
    <property type="entry name" value="Sig_transdc_His_kin-like_C"/>
</dbReference>
<evidence type="ECO:0000256" key="4">
    <source>
        <dbReference type="SAM" id="Phobius"/>
    </source>
</evidence>
<keyword evidence="3" id="KW-0597">Phosphoprotein</keyword>
<keyword evidence="6" id="KW-0418">Kinase</keyword>
<evidence type="ECO:0000256" key="2">
    <source>
        <dbReference type="ARBA" id="ARBA00012438"/>
    </source>
</evidence>
<dbReference type="InterPro" id="IPR036890">
    <property type="entry name" value="HATPase_C_sf"/>
</dbReference>
<dbReference type="Pfam" id="PF02518">
    <property type="entry name" value="HATPase_c"/>
    <property type="match status" value="1"/>
</dbReference>
<dbReference type="AlphaFoldDB" id="A0AAX2AC23"/>
<proteinExistence type="predicted"/>
<dbReference type="EMBL" id="PDKM01000001">
    <property type="protein sequence ID" value="RXK10858.1"/>
    <property type="molecule type" value="Genomic_DNA"/>
</dbReference>
<dbReference type="Gene3D" id="3.30.565.10">
    <property type="entry name" value="Histidine kinase-like ATPase, C-terminal domain"/>
    <property type="match status" value="1"/>
</dbReference>
<dbReference type="EMBL" id="CP031217">
    <property type="protein sequence ID" value="AXH11729.1"/>
    <property type="molecule type" value="Genomic_DNA"/>
</dbReference>
<dbReference type="PANTHER" id="PTHR43065">
    <property type="entry name" value="SENSOR HISTIDINE KINASE"/>
    <property type="match status" value="1"/>
</dbReference>
<dbReference type="Pfam" id="PF14827">
    <property type="entry name" value="dCache_3"/>
    <property type="match status" value="1"/>
</dbReference>
<dbReference type="InterPro" id="IPR005467">
    <property type="entry name" value="His_kinase_dom"/>
</dbReference>
<dbReference type="Proteomes" id="UP000253850">
    <property type="component" value="Chromosome"/>
</dbReference>
<gene>
    <name evidence="6" type="ORF">ABIV_0716</name>
    <name evidence="7" type="ORF">CRV05_00365</name>
</gene>
<name>A0AAX2AC23_9BACT</name>
<protein>
    <recommendedName>
        <fullName evidence="2">histidine kinase</fullName>
        <ecNumber evidence="2">2.7.13.3</ecNumber>
    </recommendedName>
</protein>
<dbReference type="InterPro" id="IPR003594">
    <property type="entry name" value="HATPase_dom"/>
</dbReference>
<dbReference type="Proteomes" id="UP000289193">
    <property type="component" value="Unassembled WGS sequence"/>
</dbReference>
<dbReference type="SMART" id="SM00387">
    <property type="entry name" value="HATPase_c"/>
    <property type="match status" value="1"/>
</dbReference>
<dbReference type="PANTHER" id="PTHR43065:SF42">
    <property type="entry name" value="TWO-COMPONENT SENSOR PPRA"/>
    <property type="match status" value="1"/>
</dbReference>
<evidence type="ECO:0000313" key="8">
    <source>
        <dbReference type="Proteomes" id="UP000253850"/>
    </source>
</evidence>